<feature type="region of interest" description="Disordered" evidence="1">
    <location>
        <begin position="1"/>
        <end position="111"/>
    </location>
</feature>
<keyword evidence="4" id="KW-1185">Reference proteome</keyword>
<keyword evidence="2" id="KW-1133">Transmembrane helix</keyword>
<feature type="compositionally biased region" description="Low complexity" evidence="1">
    <location>
        <begin position="41"/>
        <end position="63"/>
    </location>
</feature>
<proteinExistence type="predicted"/>
<evidence type="ECO:0000256" key="2">
    <source>
        <dbReference type="SAM" id="Phobius"/>
    </source>
</evidence>
<evidence type="ECO:0000313" key="3">
    <source>
        <dbReference type="EMBL" id="KAJ7629091.1"/>
    </source>
</evidence>
<dbReference type="Proteomes" id="UP001221142">
    <property type="component" value="Unassembled WGS sequence"/>
</dbReference>
<feature type="compositionally biased region" description="Low complexity" evidence="1">
    <location>
        <begin position="71"/>
        <end position="83"/>
    </location>
</feature>
<evidence type="ECO:0000313" key="4">
    <source>
        <dbReference type="Proteomes" id="UP001221142"/>
    </source>
</evidence>
<keyword evidence="2" id="KW-0472">Membrane</keyword>
<keyword evidence="2" id="KW-0812">Transmembrane</keyword>
<name>A0AAD7FN92_9AGAR</name>
<feature type="compositionally biased region" description="Low complexity" evidence="1">
    <location>
        <begin position="15"/>
        <end position="32"/>
    </location>
</feature>
<comment type="caution">
    <text evidence="3">The sequence shown here is derived from an EMBL/GenBank/DDBJ whole genome shotgun (WGS) entry which is preliminary data.</text>
</comment>
<sequence length="251" mass="25359">MSISASRTPTPLSPPGSGDSSLTLTPTASSGPDPDPPPSPTATTTPSAPSSRAPSSPSVASDPIVATFIGSSSSRTPPTSKSSDTALLSQPTPGPTDSPIERPSSPRHQPAAVGPIVGGAVGGLLALFLVVGLVVWLRRRASSLRRAAPCSPTSPVGEIRSASTLALDRPAPSAVIESQAAMLEKANAWLPSVPSGSRLPVMSDAADSIGSSSSVPVMETWQFRAMAERLALVEAALTARGEDLPPNYSPG</sequence>
<reference evidence="3" key="1">
    <citation type="submission" date="2023-03" db="EMBL/GenBank/DDBJ databases">
        <title>Massive genome expansion in bonnet fungi (Mycena s.s.) driven by repeated elements and novel gene families across ecological guilds.</title>
        <authorList>
            <consortium name="Lawrence Berkeley National Laboratory"/>
            <person name="Harder C.B."/>
            <person name="Miyauchi S."/>
            <person name="Viragh M."/>
            <person name="Kuo A."/>
            <person name="Thoen E."/>
            <person name="Andreopoulos B."/>
            <person name="Lu D."/>
            <person name="Skrede I."/>
            <person name="Drula E."/>
            <person name="Henrissat B."/>
            <person name="Morin E."/>
            <person name="Kohler A."/>
            <person name="Barry K."/>
            <person name="LaButti K."/>
            <person name="Morin E."/>
            <person name="Salamov A."/>
            <person name="Lipzen A."/>
            <person name="Mereny Z."/>
            <person name="Hegedus B."/>
            <person name="Baldrian P."/>
            <person name="Stursova M."/>
            <person name="Weitz H."/>
            <person name="Taylor A."/>
            <person name="Grigoriev I.V."/>
            <person name="Nagy L.G."/>
            <person name="Martin F."/>
            <person name="Kauserud H."/>
        </authorList>
    </citation>
    <scope>NUCLEOTIDE SEQUENCE</scope>
    <source>
        <strain evidence="3">9284</strain>
    </source>
</reference>
<evidence type="ECO:0000256" key="1">
    <source>
        <dbReference type="SAM" id="MobiDB-lite"/>
    </source>
</evidence>
<gene>
    <name evidence="3" type="ORF">FB45DRAFT_868034</name>
</gene>
<dbReference type="EMBL" id="JARKIF010000010">
    <property type="protein sequence ID" value="KAJ7629091.1"/>
    <property type="molecule type" value="Genomic_DNA"/>
</dbReference>
<dbReference type="AlphaFoldDB" id="A0AAD7FN92"/>
<accession>A0AAD7FN92</accession>
<feature type="transmembrane region" description="Helical" evidence="2">
    <location>
        <begin position="112"/>
        <end position="137"/>
    </location>
</feature>
<organism evidence="3 4">
    <name type="scientific">Roridomyces roridus</name>
    <dbReference type="NCBI Taxonomy" id="1738132"/>
    <lineage>
        <taxon>Eukaryota</taxon>
        <taxon>Fungi</taxon>
        <taxon>Dikarya</taxon>
        <taxon>Basidiomycota</taxon>
        <taxon>Agaricomycotina</taxon>
        <taxon>Agaricomycetes</taxon>
        <taxon>Agaricomycetidae</taxon>
        <taxon>Agaricales</taxon>
        <taxon>Marasmiineae</taxon>
        <taxon>Mycenaceae</taxon>
        <taxon>Roridomyces</taxon>
    </lineage>
</organism>
<protein>
    <submittedName>
        <fullName evidence="3">Uncharacterized protein</fullName>
    </submittedName>
</protein>